<feature type="transmembrane region" description="Helical" evidence="7">
    <location>
        <begin position="124"/>
        <end position="142"/>
    </location>
</feature>
<accession>A0AAE0UET9</accession>
<evidence type="ECO:0000256" key="4">
    <source>
        <dbReference type="ARBA" id="ARBA00023136"/>
    </source>
</evidence>
<dbReference type="PANTHER" id="PTHR33048:SF47">
    <property type="entry name" value="INTEGRAL MEMBRANE PROTEIN-RELATED"/>
    <property type="match status" value="1"/>
</dbReference>
<organism evidence="9 10">
    <name type="scientific">Sordaria brevicollis</name>
    <dbReference type="NCBI Taxonomy" id="83679"/>
    <lineage>
        <taxon>Eukaryota</taxon>
        <taxon>Fungi</taxon>
        <taxon>Dikarya</taxon>
        <taxon>Ascomycota</taxon>
        <taxon>Pezizomycotina</taxon>
        <taxon>Sordariomycetes</taxon>
        <taxon>Sordariomycetidae</taxon>
        <taxon>Sordariales</taxon>
        <taxon>Sordariaceae</taxon>
        <taxon>Sordaria</taxon>
    </lineage>
</organism>
<evidence type="ECO:0000256" key="5">
    <source>
        <dbReference type="ARBA" id="ARBA00038359"/>
    </source>
</evidence>
<dbReference type="Pfam" id="PF20684">
    <property type="entry name" value="Fung_rhodopsin"/>
    <property type="match status" value="1"/>
</dbReference>
<feature type="region of interest" description="Disordered" evidence="6">
    <location>
        <begin position="232"/>
        <end position="271"/>
    </location>
</feature>
<feature type="transmembrane region" description="Helical" evidence="7">
    <location>
        <begin position="31"/>
        <end position="50"/>
    </location>
</feature>
<dbReference type="InterPro" id="IPR052337">
    <property type="entry name" value="SAT4-like"/>
</dbReference>
<dbReference type="GO" id="GO:0016020">
    <property type="term" value="C:membrane"/>
    <property type="evidence" value="ECO:0007669"/>
    <property type="project" value="UniProtKB-SubCell"/>
</dbReference>
<evidence type="ECO:0000256" key="3">
    <source>
        <dbReference type="ARBA" id="ARBA00022989"/>
    </source>
</evidence>
<comment type="similarity">
    <text evidence="5">Belongs to the SAT4 family.</text>
</comment>
<proteinExistence type="inferred from homology"/>
<keyword evidence="10" id="KW-1185">Reference proteome</keyword>
<evidence type="ECO:0000256" key="1">
    <source>
        <dbReference type="ARBA" id="ARBA00004141"/>
    </source>
</evidence>
<name>A0AAE0UET9_SORBR</name>
<gene>
    <name evidence="9" type="ORF">B0T20DRAFT_492159</name>
</gene>
<evidence type="ECO:0000256" key="6">
    <source>
        <dbReference type="SAM" id="MobiDB-lite"/>
    </source>
</evidence>
<reference evidence="9" key="2">
    <citation type="submission" date="2023-07" db="EMBL/GenBank/DDBJ databases">
        <authorList>
            <consortium name="Lawrence Berkeley National Laboratory"/>
            <person name="Haridas S."/>
            <person name="Hensen N."/>
            <person name="Bonometti L."/>
            <person name="Westerberg I."/>
            <person name="Brannstrom I.O."/>
            <person name="Guillou S."/>
            <person name="Cros-Aarteil S."/>
            <person name="Calhoun S."/>
            <person name="Kuo A."/>
            <person name="Mondo S."/>
            <person name="Pangilinan J."/>
            <person name="Riley R."/>
            <person name="LaButti K."/>
            <person name="Andreopoulos B."/>
            <person name="Lipzen A."/>
            <person name="Chen C."/>
            <person name="Yanf M."/>
            <person name="Daum C."/>
            <person name="Ng V."/>
            <person name="Clum A."/>
            <person name="Steindorff A."/>
            <person name="Ohm R."/>
            <person name="Martin F."/>
            <person name="Silar P."/>
            <person name="Natvig D."/>
            <person name="Lalanne C."/>
            <person name="Gautier V."/>
            <person name="Ament-velasquez S.L."/>
            <person name="Kruys A."/>
            <person name="Hutchinson M.I."/>
            <person name="Powell A.J."/>
            <person name="Barry K."/>
            <person name="Miller A.N."/>
            <person name="Grigoriev I.V."/>
            <person name="Debuchy R."/>
            <person name="Gladieux P."/>
            <person name="Thoren M.H."/>
            <person name="Johannesson H."/>
        </authorList>
    </citation>
    <scope>NUCLEOTIDE SEQUENCE</scope>
    <source>
        <strain evidence="9">FGSC 1904</strain>
    </source>
</reference>
<protein>
    <recommendedName>
        <fullName evidence="8">Rhodopsin domain-containing protein</fullName>
    </recommendedName>
</protein>
<evidence type="ECO:0000313" key="10">
    <source>
        <dbReference type="Proteomes" id="UP001281003"/>
    </source>
</evidence>
<keyword evidence="4 7" id="KW-0472">Membrane</keyword>
<feature type="transmembrane region" description="Helical" evidence="7">
    <location>
        <begin position="154"/>
        <end position="176"/>
    </location>
</feature>
<evidence type="ECO:0000259" key="8">
    <source>
        <dbReference type="Pfam" id="PF20684"/>
    </source>
</evidence>
<keyword evidence="2 7" id="KW-0812">Transmembrane</keyword>
<reference evidence="9" key="1">
    <citation type="journal article" date="2023" name="Mol. Phylogenet. Evol.">
        <title>Genome-scale phylogeny and comparative genomics of the fungal order Sordariales.</title>
        <authorList>
            <person name="Hensen N."/>
            <person name="Bonometti L."/>
            <person name="Westerberg I."/>
            <person name="Brannstrom I.O."/>
            <person name="Guillou S."/>
            <person name="Cros-Aarteil S."/>
            <person name="Calhoun S."/>
            <person name="Haridas S."/>
            <person name="Kuo A."/>
            <person name="Mondo S."/>
            <person name="Pangilinan J."/>
            <person name="Riley R."/>
            <person name="LaButti K."/>
            <person name="Andreopoulos B."/>
            <person name="Lipzen A."/>
            <person name="Chen C."/>
            <person name="Yan M."/>
            <person name="Daum C."/>
            <person name="Ng V."/>
            <person name="Clum A."/>
            <person name="Steindorff A."/>
            <person name="Ohm R.A."/>
            <person name="Martin F."/>
            <person name="Silar P."/>
            <person name="Natvig D.O."/>
            <person name="Lalanne C."/>
            <person name="Gautier V."/>
            <person name="Ament-Velasquez S.L."/>
            <person name="Kruys A."/>
            <person name="Hutchinson M.I."/>
            <person name="Powell A.J."/>
            <person name="Barry K."/>
            <person name="Miller A.N."/>
            <person name="Grigoriev I.V."/>
            <person name="Debuchy R."/>
            <person name="Gladieux P."/>
            <person name="Hiltunen Thoren M."/>
            <person name="Johannesson H."/>
        </authorList>
    </citation>
    <scope>NUCLEOTIDE SEQUENCE</scope>
    <source>
        <strain evidence="9">FGSC 1904</strain>
    </source>
</reference>
<evidence type="ECO:0000256" key="7">
    <source>
        <dbReference type="SAM" id="Phobius"/>
    </source>
</evidence>
<dbReference type="InterPro" id="IPR049326">
    <property type="entry name" value="Rhodopsin_dom_fungi"/>
</dbReference>
<dbReference type="AlphaFoldDB" id="A0AAE0UET9"/>
<dbReference type="Proteomes" id="UP001281003">
    <property type="component" value="Unassembled WGS sequence"/>
</dbReference>
<comment type="subcellular location">
    <subcellularLocation>
        <location evidence="1">Membrane</location>
        <topology evidence="1">Multi-pass membrane protein</topology>
    </subcellularLocation>
</comment>
<keyword evidence="3 7" id="KW-1133">Transmembrane helix</keyword>
<evidence type="ECO:0000313" key="9">
    <source>
        <dbReference type="EMBL" id="KAK3401468.1"/>
    </source>
</evidence>
<feature type="domain" description="Rhodopsin" evidence="8">
    <location>
        <begin position="2"/>
        <end position="219"/>
    </location>
</feature>
<sequence>MAQINHGLGKHIWDNPREEEVPMLKVVYANILLYNICATLTKLSILLMFIDIFHIATAVRRISWCMIVLVSLYGVYMTVTSVFFCYPIALNWTPAAGSSDDGYGNGQSDDGWCFVKERKYLADASVNIVLDFVIWALPMPVVRGMKSLGRRERGWLFGVFGVGFFICIVSIIRLYSLKLSATSTDPSYDNASVTCWSAVELNLSITIACIMTLKPLISRVFPRLLHNGLSPESCDGQGDSPHERRLKQRQRQMQGRNGGAKPQKKKERRMSERIGRMQYHEHWHRAKSQHPGLIPTGSCNICN</sequence>
<evidence type="ECO:0000256" key="2">
    <source>
        <dbReference type="ARBA" id="ARBA00022692"/>
    </source>
</evidence>
<comment type="caution">
    <text evidence="9">The sequence shown here is derived from an EMBL/GenBank/DDBJ whole genome shotgun (WGS) entry which is preliminary data.</text>
</comment>
<dbReference type="PANTHER" id="PTHR33048">
    <property type="entry name" value="PTH11-LIKE INTEGRAL MEMBRANE PROTEIN (AFU_ORTHOLOGUE AFUA_5G11245)"/>
    <property type="match status" value="1"/>
</dbReference>
<dbReference type="EMBL" id="JAUTDP010000002">
    <property type="protein sequence ID" value="KAK3401468.1"/>
    <property type="molecule type" value="Genomic_DNA"/>
</dbReference>
<feature type="transmembrane region" description="Helical" evidence="7">
    <location>
        <begin position="62"/>
        <end position="89"/>
    </location>
</feature>